<evidence type="ECO:0000313" key="3">
    <source>
        <dbReference type="Proteomes" id="UP000563524"/>
    </source>
</evidence>
<dbReference type="GO" id="GO:0016757">
    <property type="term" value="F:glycosyltransferase activity"/>
    <property type="evidence" value="ECO:0007669"/>
    <property type="project" value="UniProtKB-ARBA"/>
</dbReference>
<keyword evidence="2" id="KW-0808">Transferase</keyword>
<evidence type="ECO:0000259" key="1">
    <source>
        <dbReference type="Pfam" id="PF13439"/>
    </source>
</evidence>
<proteinExistence type="predicted"/>
<dbReference type="RefSeq" id="WP_183819729.1">
    <property type="nucleotide sequence ID" value="NZ_JACHOB010000008.1"/>
</dbReference>
<dbReference type="PANTHER" id="PTHR45947">
    <property type="entry name" value="SULFOQUINOVOSYL TRANSFERASE SQD2"/>
    <property type="match status" value="1"/>
</dbReference>
<reference evidence="2 3" key="1">
    <citation type="submission" date="2020-08" db="EMBL/GenBank/DDBJ databases">
        <title>Genomic Encyclopedia of Type Strains, Phase IV (KMG-IV): sequencing the most valuable type-strain genomes for metagenomic binning, comparative biology and taxonomic classification.</title>
        <authorList>
            <person name="Goeker M."/>
        </authorList>
    </citation>
    <scope>NUCLEOTIDE SEQUENCE [LARGE SCALE GENOMIC DNA]</scope>
    <source>
        <strain evidence="2 3">DSM 102850</strain>
    </source>
</reference>
<dbReference type="PANTHER" id="PTHR45947:SF15">
    <property type="entry name" value="TEICHURONIC ACID BIOSYNTHESIS GLYCOSYLTRANSFERASE TUAC-RELATED"/>
    <property type="match status" value="1"/>
</dbReference>
<dbReference type="Pfam" id="PF13692">
    <property type="entry name" value="Glyco_trans_1_4"/>
    <property type="match status" value="1"/>
</dbReference>
<dbReference type="Pfam" id="PF13439">
    <property type="entry name" value="Glyco_transf_4"/>
    <property type="match status" value="1"/>
</dbReference>
<comment type="caution">
    <text evidence="2">The sequence shown here is derived from an EMBL/GenBank/DDBJ whole genome shotgun (WGS) entry which is preliminary data.</text>
</comment>
<sequence>MSLGYLLNTYPVTSGTFIRREIRAVEALGLPVTRYAVRRWDQTLVEPTDLEEQEATHYLLSGNAKGLGAALAAESARNPKGVAAASRMLGEIAKGTGGFVRPSAYLAEAAYLRQRTAREGVTHLHCHFGTNATAVALLCRLMGGPSYSFTVHGPDEWTDPESFRFDLKLEHAAFAIAISHYAKMQLMRWGGMQHRDKVHVARCGLQLSDFAPSPVPDSREFVCVGRLCPQKGQTLIPEAIEPLVADHPGLRVTLIGDGDTRPEIEAEVARRGLEDNVKLVGWQSGAEVRARLAAARALLLPSFAEGLPIVIMEAMALGRPALSTYIAGIPELLDEECGWIFPAGSVEHIRGAVRSCLESDADTLTAKGEEGRRRVEESHDIRQLAQTLEGLFKAQL</sequence>
<organism evidence="2 3">
    <name type="scientific">Parvularcula dongshanensis</name>
    <dbReference type="NCBI Taxonomy" id="1173995"/>
    <lineage>
        <taxon>Bacteria</taxon>
        <taxon>Pseudomonadati</taxon>
        <taxon>Pseudomonadota</taxon>
        <taxon>Alphaproteobacteria</taxon>
        <taxon>Parvularculales</taxon>
        <taxon>Parvularculaceae</taxon>
        <taxon>Parvularcula</taxon>
    </lineage>
</organism>
<keyword evidence="3" id="KW-1185">Reference proteome</keyword>
<dbReference type="EMBL" id="JACHOB010000008">
    <property type="protein sequence ID" value="MBB4660304.1"/>
    <property type="molecule type" value="Genomic_DNA"/>
</dbReference>
<dbReference type="Proteomes" id="UP000563524">
    <property type="component" value="Unassembled WGS sequence"/>
</dbReference>
<accession>A0A840I813</accession>
<feature type="domain" description="Glycosyltransferase subfamily 4-like N-terminal" evidence="1">
    <location>
        <begin position="98"/>
        <end position="207"/>
    </location>
</feature>
<protein>
    <submittedName>
        <fullName evidence="2">Glycosyltransferase involved in cell wall biosynthesis</fullName>
    </submittedName>
</protein>
<dbReference type="CDD" id="cd03801">
    <property type="entry name" value="GT4_PimA-like"/>
    <property type="match status" value="1"/>
</dbReference>
<gene>
    <name evidence="2" type="ORF">GGQ59_002854</name>
</gene>
<dbReference type="SUPFAM" id="SSF53756">
    <property type="entry name" value="UDP-Glycosyltransferase/glycogen phosphorylase"/>
    <property type="match status" value="1"/>
</dbReference>
<dbReference type="AlphaFoldDB" id="A0A840I813"/>
<evidence type="ECO:0000313" key="2">
    <source>
        <dbReference type="EMBL" id="MBB4660304.1"/>
    </source>
</evidence>
<name>A0A840I813_9PROT</name>
<dbReference type="InterPro" id="IPR028098">
    <property type="entry name" value="Glyco_trans_4-like_N"/>
</dbReference>
<dbReference type="InterPro" id="IPR050194">
    <property type="entry name" value="Glycosyltransferase_grp1"/>
</dbReference>
<dbReference type="Gene3D" id="3.40.50.2000">
    <property type="entry name" value="Glycogen Phosphorylase B"/>
    <property type="match status" value="2"/>
</dbReference>